<evidence type="ECO:0000313" key="2">
    <source>
        <dbReference type="EMBL" id="XAG20377.1"/>
    </source>
</evidence>
<evidence type="ECO:0000259" key="1">
    <source>
        <dbReference type="Pfam" id="PF13847"/>
    </source>
</evidence>
<protein>
    <submittedName>
        <fullName evidence="2">Class I SAM-dependent methyltransferase</fullName>
    </submittedName>
</protein>
<dbReference type="EMBL" id="CP095338">
    <property type="protein sequence ID" value="XAG20377.1"/>
    <property type="molecule type" value="Genomic_DNA"/>
</dbReference>
<proteinExistence type="predicted"/>
<keyword evidence="2" id="KW-0489">Methyltransferase</keyword>
<gene>
    <name evidence="2" type="ORF">MRN70_08525</name>
</gene>
<feature type="domain" description="Methyltransferase" evidence="1">
    <location>
        <begin position="90"/>
        <end position="198"/>
    </location>
</feature>
<dbReference type="AlphaFoldDB" id="A0AAU6SK93"/>
<dbReference type="CDD" id="cd02440">
    <property type="entry name" value="AdoMet_MTases"/>
    <property type="match status" value="1"/>
</dbReference>
<dbReference type="Pfam" id="PF13847">
    <property type="entry name" value="Methyltransf_31"/>
    <property type="match status" value="1"/>
</dbReference>
<dbReference type="PANTHER" id="PTHR43591:SF110">
    <property type="entry name" value="RHODANESE DOMAIN-CONTAINING PROTEIN"/>
    <property type="match status" value="1"/>
</dbReference>
<dbReference type="InterPro" id="IPR029063">
    <property type="entry name" value="SAM-dependent_MTases_sf"/>
</dbReference>
<dbReference type="SUPFAM" id="SSF53335">
    <property type="entry name" value="S-adenosyl-L-methionine-dependent methyltransferases"/>
    <property type="match status" value="1"/>
</dbReference>
<reference evidence="2" key="1">
    <citation type="submission" date="2022-03" db="EMBL/GenBank/DDBJ databases">
        <title>Sea Food Isolates.</title>
        <authorList>
            <person name="Li c."/>
        </authorList>
    </citation>
    <scope>NUCLEOTIDE SEQUENCE</scope>
    <source>
        <strain evidence="2">19PA01SH03</strain>
    </source>
</reference>
<dbReference type="InterPro" id="IPR025714">
    <property type="entry name" value="Methyltranfer_dom"/>
</dbReference>
<name>A0AAU6SK93_UNCXX</name>
<accession>A0AAU6SK93</accession>
<sequence length="245" mass="28215">MEIYKNLIYVQTPENSQNPLSEELTYDNRKYYRYMDKIYIPDLPSRLSKEDVSALSEIRIKLNGEVIDYSYTKELINVLIKKLGNSQIDNIIDFGCGGGILAEVLIEGKYNLKVKSVIGLDISNFAVNFASKKYDLLENIAHKAFLFDGSDCLSIENESIDAIISSFVMHFPIYDNQLEELFRVLKPNGCFVYNDYIYHKSAAHYKDIIKKLNNIGFIVDEETVSFTQPDTKTLKNHRIVRARKP</sequence>
<dbReference type="PANTHER" id="PTHR43591">
    <property type="entry name" value="METHYLTRANSFERASE"/>
    <property type="match status" value="1"/>
</dbReference>
<dbReference type="GO" id="GO:0032259">
    <property type="term" value="P:methylation"/>
    <property type="evidence" value="ECO:0007669"/>
    <property type="project" value="UniProtKB-KW"/>
</dbReference>
<keyword evidence="2" id="KW-0808">Transferase</keyword>
<dbReference type="GO" id="GO:0008168">
    <property type="term" value="F:methyltransferase activity"/>
    <property type="evidence" value="ECO:0007669"/>
    <property type="project" value="UniProtKB-KW"/>
</dbReference>
<dbReference type="Gene3D" id="3.40.50.150">
    <property type="entry name" value="Vaccinia Virus protein VP39"/>
    <property type="match status" value="1"/>
</dbReference>
<organism evidence="2">
    <name type="scientific">bacterium 19PA01SH03</name>
    <dbReference type="NCBI Taxonomy" id="2920705"/>
    <lineage>
        <taxon>Bacteria</taxon>
    </lineage>
</organism>